<evidence type="ECO:0000313" key="1">
    <source>
        <dbReference type="EMBL" id="KAJ7564512.1"/>
    </source>
</evidence>
<name>A0ACC2EDX3_DIPCM</name>
<keyword evidence="2" id="KW-1185">Reference proteome</keyword>
<comment type="caution">
    <text evidence="1">The sequence shown here is derived from an EMBL/GenBank/DDBJ whole genome shotgun (WGS) entry which is preliminary data.</text>
</comment>
<dbReference type="EMBL" id="CM055093">
    <property type="protein sequence ID" value="KAJ7564512.1"/>
    <property type="molecule type" value="Genomic_DNA"/>
</dbReference>
<organism evidence="1 2">
    <name type="scientific">Diphasiastrum complanatum</name>
    <name type="common">Issler's clubmoss</name>
    <name type="synonym">Lycopodium complanatum</name>
    <dbReference type="NCBI Taxonomy" id="34168"/>
    <lineage>
        <taxon>Eukaryota</taxon>
        <taxon>Viridiplantae</taxon>
        <taxon>Streptophyta</taxon>
        <taxon>Embryophyta</taxon>
        <taxon>Tracheophyta</taxon>
        <taxon>Lycopodiopsida</taxon>
        <taxon>Lycopodiales</taxon>
        <taxon>Lycopodiaceae</taxon>
        <taxon>Lycopodioideae</taxon>
        <taxon>Diphasiastrum</taxon>
    </lineage>
</organism>
<gene>
    <name evidence="1" type="ORF">O6H91_02G020400</name>
</gene>
<proteinExistence type="predicted"/>
<protein>
    <submittedName>
        <fullName evidence="1">Uncharacterized protein</fullName>
    </submittedName>
</protein>
<sequence length="556" mass="62238">MIWALLNLSLALRTTPSFQSAEGCCCICCLCYSFEVVNKEQFRFFRSNMEWACSRCTYVNRNQTVCEMCSLDMKNLSSVVSCCSDDDGAQVMDEGMPEWSCLTCTFLNPIEDSICEMCGGSRPDLSSEDPKTLKERILSTTKFWPLRNHSPPSNATPMIPKLKHIAESTTEADPNGTATLSALPPRSNSRKRKAKEQGNEAEQALSTAEDATTATVLKPTEDTANANMELKNANTFLGNLHLERLARQSGAGSTTDTALLPSRSLHPCSSSTISTDSCKSVQSIVILTYNVWFQDLEVNKRMAAIGDIIQEHKPHVISFQEVTPDIYNIFCKSSWWSEYKCSVPPELAAKRAYFCLQLSKLPVAAFYRSPFCNTIMGRELCLAELKVGNELQLVVATTHLESPCPTPPTWNQMFSKERVVQANESLSLLKSFPNVIFGGDMNWDDKLDGLPPLPDGWIDVWLKLHPDQPGLTYDSKANPMLTGSRLQKRLDRFFCHLPDFDIESIEMIGLKAIPNLKYTKEKKIKKQTQVLTLPVLPSDHFGLLLKITKNVDTKHF</sequence>
<dbReference type="Proteomes" id="UP001162992">
    <property type="component" value="Chromosome 2"/>
</dbReference>
<evidence type="ECO:0000313" key="2">
    <source>
        <dbReference type="Proteomes" id="UP001162992"/>
    </source>
</evidence>
<reference evidence="2" key="1">
    <citation type="journal article" date="2024" name="Proc. Natl. Acad. Sci. U.S.A.">
        <title>Extraordinary preservation of gene collinearity over three hundred million years revealed in homosporous lycophytes.</title>
        <authorList>
            <person name="Li C."/>
            <person name="Wickell D."/>
            <person name="Kuo L.Y."/>
            <person name="Chen X."/>
            <person name="Nie B."/>
            <person name="Liao X."/>
            <person name="Peng D."/>
            <person name="Ji J."/>
            <person name="Jenkins J."/>
            <person name="Williams M."/>
            <person name="Shu S."/>
            <person name="Plott C."/>
            <person name="Barry K."/>
            <person name="Rajasekar S."/>
            <person name="Grimwood J."/>
            <person name="Han X."/>
            <person name="Sun S."/>
            <person name="Hou Z."/>
            <person name="He W."/>
            <person name="Dai G."/>
            <person name="Sun C."/>
            <person name="Schmutz J."/>
            <person name="Leebens-Mack J.H."/>
            <person name="Li F.W."/>
            <person name="Wang L."/>
        </authorList>
    </citation>
    <scope>NUCLEOTIDE SEQUENCE [LARGE SCALE GENOMIC DNA]</scope>
    <source>
        <strain evidence="2">cv. PW_Plant_1</strain>
    </source>
</reference>
<accession>A0ACC2EDX3</accession>